<proteinExistence type="predicted"/>
<dbReference type="RefSeq" id="WP_139207474.1">
    <property type="nucleotide sequence ID" value="NZ_FNDG01000015.1"/>
</dbReference>
<protein>
    <submittedName>
        <fullName evidence="1">Uncharacterized protein</fullName>
    </submittedName>
</protein>
<evidence type="ECO:0000313" key="1">
    <source>
        <dbReference type="EMBL" id="SDI36211.1"/>
    </source>
</evidence>
<reference evidence="1 2" key="1">
    <citation type="submission" date="2016-10" db="EMBL/GenBank/DDBJ databases">
        <authorList>
            <person name="de Groot N.N."/>
        </authorList>
    </citation>
    <scope>NUCLEOTIDE SEQUENCE [LARGE SCALE GENOMIC DNA]</scope>
    <source>
        <strain evidence="1 2">LMG 18387</strain>
    </source>
</reference>
<evidence type="ECO:0000313" key="2">
    <source>
        <dbReference type="Proteomes" id="UP000198606"/>
    </source>
</evidence>
<dbReference type="AlphaFoldDB" id="A0A1G8JYE3"/>
<organism evidence="1 2">
    <name type="scientific">Phytopseudomonas flavescens</name>
    <dbReference type="NCBI Taxonomy" id="29435"/>
    <lineage>
        <taxon>Bacteria</taxon>
        <taxon>Pseudomonadati</taxon>
        <taxon>Pseudomonadota</taxon>
        <taxon>Gammaproteobacteria</taxon>
        <taxon>Pseudomonadales</taxon>
        <taxon>Pseudomonadaceae</taxon>
        <taxon>Phytopseudomonas</taxon>
    </lineage>
</organism>
<gene>
    <name evidence="1" type="ORF">SAMN05216588_115100</name>
</gene>
<dbReference type="EMBL" id="FNDG01000015">
    <property type="protein sequence ID" value="SDI36211.1"/>
    <property type="molecule type" value="Genomic_DNA"/>
</dbReference>
<name>A0A1G8JYE3_9GAMM</name>
<sequence length="330" mass="37178">MHRTATFYDLRITARGMSRAEGKEDDYEADPKPLRELVGYIEQLYNGGDRIVKKGQSDKTARIYISDFKYEGERAVFLINRSDPNAPDAVSSDPDIKSRVVHEKPPGHGGDYSAHVVINLDPVKGDNYYLCVLETVYGSGLHASSMAEYLRYLIRRCRLEFKDKFQIAHSSRAKTAKGEEIMVNWNHFVELQGHPSEDFERDINAGTLSGMELVSFSEVGAAWDERGGIVEHKRSIQLKPAPDKLGDIAAAIRQVRNKVYKNGKEYDHIRISFKNEAGEPRDATIASDTGQLVDSHKYVKRHIIHAPMVNTTSLERVSPFILKEVLALMG</sequence>
<accession>A0A1G8JYE3</accession>
<dbReference type="STRING" id="29435.SAMN05216588_115100"/>
<dbReference type="Proteomes" id="UP000198606">
    <property type="component" value="Unassembled WGS sequence"/>
</dbReference>